<protein>
    <recommendedName>
        <fullName evidence="2">HopJ type III effector protein</fullName>
    </recommendedName>
</protein>
<dbReference type="Gene3D" id="3.20.160.10">
    <property type="entry name" value="vpa0580 domain like"/>
    <property type="match status" value="1"/>
</dbReference>
<organism evidence="1">
    <name type="scientific">marine sediment metagenome</name>
    <dbReference type="NCBI Taxonomy" id="412755"/>
    <lineage>
        <taxon>unclassified sequences</taxon>
        <taxon>metagenomes</taxon>
        <taxon>ecological metagenomes</taxon>
    </lineage>
</organism>
<reference evidence="1" key="1">
    <citation type="journal article" date="2015" name="Nature">
        <title>Complex archaea that bridge the gap between prokaryotes and eukaryotes.</title>
        <authorList>
            <person name="Spang A."/>
            <person name="Saw J.H."/>
            <person name="Jorgensen S.L."/>
            <person name="Zaremba-Niedzwiedzka K."/>
            <person name="Martijn J."/>
            <person name="Lind A.E."/>
            <person name="van Eijk R."/>
            <person name="Schleper C."/>
            <person name="Guy L."/>
            <person name="Ettema T.J."/>
        </authorList>
    </citation>
    <scope>NUCLEOTIDE SEQUENCE</scope>
</reference>
<gene>
    <name evidence="1" type="ORF">LCGC14_0178770</name>
</gene>
<name>A0A0F9UQD4_9ZZZZ</name>
<evidence type="ECO:0008006" key="2">
    <source>
        <dbReference type="Google" id="ProtNLM"/>
    </source>
</evidence>
<dbReference type="Pfam" id="PF08888">
    <property type="entry name" value="HopJ"/>
    <property type="match status" value="1"/>
</dbReference>
<dbReference type="AlphaFoldDB" id="A0A0F9UQD4"/>
<accession>A0A0F9UQD4</accession>
<sequence length="111" mass="12265">MNPEIFRSRLGTPGLCFNDTLAFIDAYYVYQPSAFANGDVSNTREQNQGSCKVLAMAIDLGLSDTQALQCFAEHYQAVLDDPQGESHGNIRALMNHGLIGVSFERPPLTRR</sequence>
<dbReference type="EMBL" id="LAZR01000071">
    <property type="protein sequence ID" value="KKN95350.1"/>
    <property type="molecule type" value="Genomic_DNA"/>
</dbReference>
<evidence type="ECO:0000313" key="1">
    <source>
        <dbReference type="EMBL" id="KKN95350.1"/>
    </source>
</evidence>
<dbReference type="InterPro" id="IPR014984">
    <property type="entry name" value="HopJ"/>
</dbReference>
<dbReference type="InterPro" id="IPR038604">
    <property type="entry name" value="HopJ_sf"/>
</dbReference>
<proteinExistence type="predicted"/>
<comment type="caution">
    <text evidence="1">The sequence shown here is derived from an EMBL/GenBank/DDBJ whole genome shotgun (WGS) entry which is preliminary data.</text>
</comment>